<dbReference type="AlphaFoldDB" id="A0A1Y6EVR2"/>
<evidence type="ECO:0000259" key="1">
    <source>
        <dbReference type="Pfam" id="PF01370"/>
    </source>
</evidence>
<name>A0A1Y6EVR2_9HYPH</name>
<dbReference type="SUPFAM" id="SSF51735">
    <property type="entry name" value="NAD(P)-binding Rossmann-fold domains"/>
    <property type="match status" value="1"/>
</dbReference>
<sequence>MSRIVVIGASGHIGSYLVPRLVRAGHDVVAVSRGASTPYLPDPAWARVDKVVIDREAAEREGAFGARIADLRADVVIDNICFTLDSARQLVEALRGRVQQFIHIGTIWTHGFSEVVPTPEDVIKRPFGEYGVQKAAIEAYLLGLARREGFPATILHPGHIVGQGWTPLNPAGNGDIAAFATIARGETLALPNFGMETVHHVHADDIAVLAMQAMGNWSAATGEAFHAVSPGAVTLRHYAEEMYRWFGREPALRFDSWDEWKAMQAPENAEATWDHISRSPNASIDKGRRLLVMRRATHRSRQCRNRCSGWSPTAGSRSSGASLRNFCDFPLFSVTRPV</sequence>
<dbReference type="GO" id="GO:0004029">
    <property type="term" value="F:aldehyde dehydrogenase (NAD+) activity"/>
    <property type="evidence" value="ECO:0007669"/>
    <property type="project" value="TreeGrafter"/>
</dbReference>
<dbReference type="PANTHER" id="PTHR48079">
    <property type="entry name" value="PROTEIN YEEZ"/>
    <property type="match status" value="1"/>
</dbReference>
<accession>A0A1Y6EVR2</accession>
<keyword evidence="3" id="KW-1185">Reference proteome</keyword>
<dbReference type="GO" id="GO:0005737">
    <property type="term" value="C:cytoplasm"/>
    <property type="evidence" value="ECO:0007669"/>
    <property type="project" value="TreeGrafter"/>
</dbReference>
<dbReference type="Pfam" id="PF01370">
    <property type="entry name" value="Epimerase"/>
    <property type="match status" value="1"/>
</dbReference>
<dbReference type="InterPro" id="IPR051783">
    <property type="entry name" value="NAD(P)-dependent_oxidoreduct"/>
</dbReference>
<organism evidence="2 3">
    <name type="scientific">Devosia lucknowensis</name>
    <dbReference type="NCBI Taxonomy" id="1096929"/>
    <lineage>
        <taxon>Bacteria</taxon>
        <taxon>Pseudomonadati</taxon>
        <taxon>Pseudomonadota</taxon>
        <taxon>Alphaproteobacteria</taxon>
        <taxon>Hyphomicrobiales</taxon>
        <taxon>Devosiaceae</taxon>
        <taxon>Devosia</taxon>
    </lineage>
</organism>
<proteinExistence type="predicted"/>
<reference evidence="3" key="1">
    <citation type="submission" date="2017-04" db="EMBL/GenBank/DDBJ databases">
        <authorList>
            <person name="Varghese N."/>
            <person name="Submissions S."/>
        </authorList>
    </citation>
    <scope>NUCLEOTIDE SEQUENCE [LARGE SCALE GENOMIC DNA]</scope>
</reference>
<feature type="domain" description="NAD-dependent epimerase/dehydratase" evidence="1">
    <location>
        <begin position="4"/>
        <end position="219"/>
    </location>
</feature>
<gene>
    <name evidence="2" type="ORF">SAMN06295905_1013</name>
</gene>
<dbReference type="Proteomes" id="UP000194474">
    <property type="component" value="Unassembled WGS sequence"/>
</dbReference>
<dbReference type="PANTHER" id="PTHR48079:SF6">
    <property type="entry name" value="NAD(P)-BINDING DOMAIN-CONTAINING PROTEIN-RELATED"/>
    <property type="match status" value="1"/>
</dbReference>
<dbReference type="EMBL" id="FXWK01000001">
    <property type="protein sequence ID" value="SMQ64592.1"/>
    <property type="molecule type" value="Genomic_DNA"/>
</dbReference>
<dbReference type="Gene3D" id="3.40.50.720">
    <property type="entry name" value="NAD(P)-binding Rossmann-like Domain"/>
    <property type="match status" value="1"/>
</dbReference>
<evidence type="ECO:0000313" key="2">
    <source>
        <dbReference type="EMBL" id="SMQ64592.1"/>
    </source>
</evidence>
<evidence type="ECO:0000313" key="3">
    <source>
        <dbReference type="Proteomes" id="UP000194474"/>
    </source>
</evidence>
<dbReference type="InterPro" id="IPR001509">
    <property type="entry name" value="Epimerase_deHydtase"/>
</dbReference>
<protein>
    <submittedName>
        <fullName evidence="2">Nucleoside-diphosphate-sugar epimerase</fullName>
    </submittedName>
</protein>
<dbReference type="InterPro" id="IPR036291">
    <property type="entry name" value="NAD(P)-bd_dom_sf"/>
</dbReference>